<protein>
    <submittedName>
        <fullName evidence="1">Uncharacterized protein</fullName>
    </submittedName>
</protein>
<gene>
    <name evidence="1" type="ORF">AVEN_72778_1</name>
</gene>
<dbReference type="OrthoDB" id="6431035at2759"/>
<proteinExistence type="predicted"/>
<evidence type="ECO:0000313" key="1">
    <source>
        <dbReference type="EMBL" id="GBN63274.1"/>
    </source>
</evidence>
<organism evidence="1 2">
    <name type="scientific">Araneus ventricosus</name>
    <name type="common">Orbweaver spider</name>
    <name type="synonym">Epeira ventricosa</name>
    <dbReference type="NCBI Taxonomy" id="182803"/>
    <lineage>
        <taxon>Eukaryota</taxon>
        <taxon>Metazoa</taxon>
        <taxon>Ecdysozoa</taxon>
        <taxon>Arthropoda</taxon>
        <taxon>Chelicerata</taxon>
        <taxon>Arachnida</taxon>
        <taxon>Araneae</taxon>
        <taxon>Araneomorphae</taxon>
        <taxon>Entelegynae</taxon>
        <taxon>Araneoidea</taxon>
        <taxon>Araneidae</taxon>
        <taxon>Araneus</taxon>
    </lineage>
</organism>
<keyword evidence="2" id="KW-1185">Reference proteome</keyword>
<comment type="caution">
    <text evidence="1">The sequence shown here is derived from an EMBL/GenBank/DDBJ whole genome shotgun (WGS) entry which is preliminary data.</text>
</comment>
<evidence type="ECO:0000313" key="2">
    <source>
        <dbReference type="Proteomes" id="UP000499080"/>
    </source>
</evidence>
<dbReference type="AlphaFoldDB" id="A0A4Y2QIX9"/>
<dbReference type="EMBL" id="BGPR01014003">
    <property type="protein sequence ID" value="GBN63274.1"/>
    <property type="molecule type" value="Genomic_DNA"/>
</dbReference>
<reference evidence="1 2" key="1">
    <citation type="journal article" date="2019" name="Sci. Rep.">
        <title>Orb-weaving spider Araneus ventricosus genome elucidates the spidroin gene catalogue.</title>
        <authorList>
            <person name="Kono N."/>
            <person name="Nakamura H."/>
            <person name="Ohtoshi R."/>
            <person name="Moran D.A.P."/>
            <person name="Shinohara A."/>
            <person name="Yoshida Y."/>
            <person name="Fujiwara M."/>
            <person name="Mori M."/>
            <person name="Tomita M."/>
            <person name="Arakawa K."/>
        </authorList>
    </citation>
    <scope>NUCLEOTIDE SEQUENCE [LARGE SCALE GENOMIC DNA]</scope>
</reference>
<accession>A0A4Y2QIX9</accession>
<sequence length="175" mass="20991">MTLCTPAEIPKRFIPNWKKFKQHLINQTEIAFTSKTKEDIDIKVEHLTAEIIKAYRDSDSWKDLINSETTEEIRLQVRERNKCKKWQRSRHQADKNRLNRVQSHLRKFYRDHDQRKWNNFITGIEPGDDSLWIIVNLYNNDRFKMPPIINSSKIAYKYIEKADKEKPRLGKFSSG</sequence>
<name>A0A4Y2QIX9_ARAVE</name>
<dbReference type="Proteomes" id="UP000499080">
    <property type="component" value="Unassembled WGS sequence"/>
</dbReference>